<dbReference type="PROSITE" id="PS51336">
    <property type="entry name" value="DM10"/>
    <property type="match status" value="3"/>
</dbReference>
<evidence type="ECO:0000256" key="3">
    <source>
        <dbReference type="ARBA" id="ARBA00022490"/>
    </source>
</evidence>
<keyword evidence="4" id="KW-0677">Repeat</keyword>
<keyword evidence="6" id="KW-0966">Cell projection</keyword>
<dbReference type="AlphaFoldDB" id="A0A078A6V8"/>
<dbReference type="InterPro" id="IPR040193">
    <property type="entry name" value="EFHC1/EFHC2/EFHB"/>
</dbReference>
<dbReference type="GO" id="GO:0060285">
    <property type="term" value="P:cilium-dependent cell motility"/>
    <property type="evidence" value="ECO:0007669"/>
    <property type="project" value="TreeGrafter"/>
</dbReference>
<evidence type="ECO:0000256" key="1">
    <source>
        <dbReference type="ARBA" id="ARBA00004138"/>
    </source>
</evidence>
<dbReference type="Proteomes" id="UP000039865">
    <property type="component" value="Unassembled WGS sequence"/>
</dbReference>
<dbReference type="GO" id="GO:0072686">
    <property type="term" value="C:mitotic spindle"/>
    <property type="evidence" value="ECO:0007669"/>
    <property type="project" value="TreeGrafter"/>
</dbReference>
<evidence type="ECO:0000256" key="4">
    <source>
        <dbReference type="ARBA" id="ARBA00022737"/>
    </source>
</evidence>
<dbReference type="OrthoDB" id="10255210at2759"/>
<dbReference type="OMA" id="IYGREYN"/>
<dbReference type="Pfam" id="PF06565">
    <property type="entry name" value="DM10_dom"/>
    <property type="match status" value="3"/>
</dbReference>
<reference evidence="8 9" key="1">
    <citation type="submission" date="2014-06" db="EMBL/GenBank/DDBJ databases">
        <authorList>
            <person name="Swart Estienne"/>
        </authorList>
    </citation>
    <scope>NUCLEOTIDE SEQUENCE [LARGE SCALE GENOMIC DNA]</scope>
    <source>
        <strain evidence="8 9">130c</strain>
    </source>
</reference>
<dbReference type="FunFam" id="2.30.29.170:FF:000004">
    <property type="entry name" value="EF-hand domain containing 2"/>
    <property type="match status" value="2"/>
</dbReference>
<sequence length="511" mass="59187">MASNFPKLPGFVPTHDPTLVSHKKISHKKLEQIQNGKNIAVPLYSLPRGPTSTLSGGKPEESKSFSQSIYKNHFGGDIKEQYEPTFVKLDKQVLRFYGYFKESVVESRLENYRIRKLIVMYYLEDHSLMINEPKEVNSGTPQGVFLKRQMVLKQDGSNTPLLPTDFRVGLDVGILGRSIRIFDADQYTREFFDNIGQPQPDAQQLPVDSFAKQQIKVPTKKDTEMKEFLEKALGGGRVTSQKQFLDNDRKVLRFFVKCDDLPFIIHYYLADDTCEIREVHHPNDGRDSFALLLKRQKLPQNFAVNQPGQNFIGDNYLTCDEIEPKGTIDAFGRQFRITGVDQFTKEFYQQKYNKFFDLGEIEYPKPREPKPIQIPPHNGFGDETDSLGYVFKLLPNQPKRDFFKYVDNDKKVLRFTARFNTRTPEDTDRRFIISFFLSDDTISIFEPAQKNSGIIEGKFLERRKYKNADKNNDFITPTDIAIGGDVKINGHNFHILSCDDYTQKYLEQYTY</sequence>
<keyword evidence="5" id="KW-0206">Cytoskeleton</keyword>
<gene>
    <name evidence="8" type="primary">Contig545.g598</name>
    <name evidence="8" type="ORF">STYLEM_6262</name>
</gene>
<evidence type="ECO:0000256" key="6">
    <source>
        <dbReference type="ARBA" id="ARBA00023273"/>
    </source>
</evidence>
<dbReference type="SMART" id="SM00676">
    <property type="entry name" value="DM10"/>
    <property type="match status" value="3"/>
</dbReference>
<keyword evidence="9" id="KW-1185">Reference proteome</keyword>
<evidence type="ECO:0000256" key="5">
    <source>
        <dbReference type="ARBA" id="ARBA00023212"/>
    </source>
</evidence>
<feature type="domain" description="DM10" evidence="7">
    <location>
        <begin position="90"/>
        <end position="196"/>
    </location>
</feature>
<name>A0A078A6V8_STYLE</name>
<feature type="domain" description="DM10" evidence="7">
    <location>
        <begin position="248"/>
        <end position="352"/>
    </location>
</feature>
<comment type="subcellular location">
    <subcellularLocation>
        <location evidence="1">Cell projection</location>
        <location evidence="1">Cilium</location>
    </subcellularLocation>
    <subcellularLocation>
        <location evidence="2">Cytoplasm</location>
        <location evidence="2">Cytoskeleton</location>
    </subcellularLocation>
</comment>
<dbReference type="GO" id="GO:0043014">
    <property type="term" value="F:alpha-tubulin binding"/>
    <property type="evidence" value="ECO:0007669"/>
    <property type="project" value="TreeGrafter"/>
</dbReference>
<evidence type="ECO:0000313" key="8">
    <source>
        <dbReference type="EMBL" id="CDW77302.1"/>
    </source>
</evidence>
<organism evidence="8 9">
    <name type="scientific">Stylonychia lemnae</name>
    <name type="common">Ciliate</name>
    <dbReference type="NCBI Taxonomy" id="5949"/>
    <lineage>
        <taxon>Eukaryota</taxon>
        <taxon>Sar</taxon>
        <taxon>Alveolata</taxon>
        <taxon>Ciliophora</taxon>
        <taxon>Intramacronucleata</taxon>
        <taxon>Spirotrichea</taxon>
        <taxon>Stichotrichia</taxon>
        <taxon>Sporadotrichida</taxon>
        <taxon>Oxytrichidae</taxon>
        <taxon>Stylonychinae</taxon>
        <taxon>Stylonychia</taxon>
    </lineage>
</organism>
<dbReference type="GO" id="GO:0000281">
    <property type="term" value="P:mitotic cytokinesis"/>
    <property type="evidence" value="ECO:0007669"/>
    <property type="project" value="TreeGrafter"/>
</dbReference>
<feature type="domain" description="DM10" evidence="7">
    <location>
        <begin position="409"/>
        <end position="510"/>
    </location>
</feature>
<dbReference type="EMBL" id="CCKQ01006018">
    <property type="protein sequence ID" value="CDW77302.1"/>
    <property type="molecule type" value="Genomic_DNA"/>
</dbReference>
<dbReference type="InterPro" id="IPR006602">
    <property type="entry name" value="DM10_dom"/>
</dbReference>
<dbReference type="PANTHER" id="PTHR12086:SF9">
    <property type="entry name" value="EF-HAND DOMAIN-CONTAINING PROTEIN 1"/>
    <property type="match status" value="1"/>
</dbReference>
<dbReference type="InParanoid" id="A0A078A6V8"/>
<dbReference type="GO" id="GO:0007052">
    <property type="term" value="P:mitotic spindle organization"/>
    <property type="evidence" value="ECO:0007669"/>
    <property type="project" value="TreeGrafter"/>
</dbReference>
<protein>
    <recommendedName>
        <fullName evidence="7">DM10 domain-containing protein</fullName>
    </recommendedName>
</protein>
<evidence type="ECO:0000256" key="2">
    <source>
        <dbReference type="ARBA" id="ARBA00004245"/>
    </source>
</evidence>
<keyword evidence="3" id="KW-0963">Cytoplasm</keyword>
<dbReference type="Gene3D" id="2.30.29.170">
    <property type="match status" value="3"/>
</dbReference>
<evidence type="ECO:0000259" key="7">
    <source>
        <dbReference type="PROSITE" id="PS51336"/>
    </source>
</evidence>
<evidence type="ECO:0000313" key="9">
    <source>
        <dbReference type="Proteomes" id="UP000039865"/>
    </source>
</evidence>
<dbReference type="GO" id="GO:0005930">
    <property type="term" value="C:axoneme"/>
    <property type="evidence" value="ECO:0007669"/>
    <property type="project" value="TreeGrafter"/>
</dbReference>
<accession>A0A078A6V8</accession>
<dbReference type="PANTHER" id="PTHR12086">
    <property type="entry name" value="EF-HAND DOMAIN C-TERMINAL CONTAINING PROTEIN"/>
    <property type="match status" value="1"/>
</dbReference>
<proteinExistence type="predicted"/>